<organism evidence="2">
    <name type="scientific">Octopus bimaculoides</name>
    <name type="common">California two-spotted octopus</name>
    <dbReference type="NCBI Taxonomy" id="37653"/>
    <lineage>
        <taxon>Eukaryota</taxon>
        <taxon>Metazoa</taxon>
        <taxon>Spiralia</taxon>
        <taxon>Lophotrochozoa</taxon>
        <taxon>Mollusca</taxon>
        <taxon>Cephalopoda</taxon>
        <taxon>Coleoidea</taxon>
        <taxon>Octopodiformes</taxon>
        <taxon>Octopoda</taxon>
        <taxon>Incirrata</taxon>
        <taxon>Octopodidae</taxon>
        <taxon>Octopus</taxon>
    </lineage>
</organism>
<gene>
    <name evidence="2" type="ORF">OCBIM_22003830mg</name>
</gene>
<evidence type="ECO:0000256" key="1">
    <source>
        <dbReference type="SAM" id="SignalP"/>
    </source>
</evidence>
<dbReference type="AlphaFoldDB" id="A0A0L8FZB7"/>
<proteinExistence type="predicted"/>
<feature type="chain" id="PRO_5005582651" evidence="1">
    <location>
        <begin position="19"/>
        <end position="76"/>
    </location>
</feature>
<evidence type="ECO:0000313" key="2">
    <source>
        <dbReference type="EMBL" id="KOF69934.1"/>
    </source>
</evidence>
<name>A0A0L8FZB7_OCTBM</name>
<accession>A0A0L8FZB7</accession>
<sequence>MVIKRIMMTMMIIGGGGGGGGGEGGDGGEGGRFTNDFQSVHFCIQLFFTQNVVNCCDSLNHTWTFLRLSFINCKFY</sequence>
<dbReference type="EMBL" id="KQ425128">
    <property type="protein sequence ID" value="KOF69934.1"/>
    <property type="molecule type" value="Genomic_DNA"/>
</dbReference>
<keyword evidence="1" id="KW-0732">Signal</keyword>
<protein>
    <submittedName>
        <fullName evidence="2">Uncharacterized protein</fullName>
    </submittedName>
</protein>
<reference evidence="2" key="1">
    <citation type="submission" date="2015-07" db="EMBL/GenBank/DDBJ databases">
        <title>MeaNS - Measles Nucleotide Surveillance Program.</title>
        <authorList>
            <person name="Tran T."/>
            <person name="Druce J."/>
        </authorList>
    </citation>
    <scope>NUCLEOTIDE SEQUENCE</scope>
    <source>
        <strain evidence="2">UCB-OBI-ISO-001</strain>
        <tissue evidence="2">Gonad</tissue>
    </source>
</reference>
<feature type="signal peptide" evidence="1">
    <location>
        <begin position="1"/>
        <end position="18"/>
    </location>
</feature>